<feature type="domain" description="C-type lectin" evidence="4">
    <location>
        <begin position="90"/>
        <end position="200"/>
    </location>
</feature>
<evidence type="ECO:0000313" key="5">
    <source>
        <dbReference type="EMBL" id="KAI7793120.1"/>
    </source>
</evidence>
<sequence>MSEVIYSTVIRTEGRKRDKMEMTVDIYESADSIKDHDFRTDTNTQHPQQQTERDGLLTQNNNLTKQRDQLKKERNAHPKNCHGTDGWIYYNSSFYFISSEKKSWIESRSYCRERGADLIIINNKEEQEFVLNVTGGEEAWIGLSDSDEEGRWEWVDGSTLTYSFWGLREPNGGTRENCVESYRSGWNDNSCNKIKKWICERNIF</sequence>
<dbReference type="Gene3D" id="3.10.100.10">
    <property type="entry name" value="Mannose-Binding Protein A, subunit A"/>
    <property type="match status" value="1"/>
</dbReference>
<dbReference type="PROSITE" id="PS00615">
    <property type="entry name" value="C_TYPE_LECTIN_1"/>
    <property type="match status" value="1"/>
</dbReference>
<keyword evidence="1" id="KW-0430">Lectin</keyword>
<dbReference type="Pfam" id="PF00059">
    <property type="entry name" value="Lectin_C"/>
    <property type="match status" value="1"/>
</dbReference>
<keyword evidence="2" id="KW-1015">Disulfide bond</keyword>
<feature type="compositionally biased region" description="Polar residues" evidence="3">
    <location>
        <begin position="41"/>
        <end position="50"/>
    </location>
</feature>
<dbReference type="SUPFAM" id="SSF56436">
    <property type="entry name" value="C-type lectin-like"/>
    <property type="match status" value="1"/>
</dbReference>
<dbReference type="PANTHER" id="PTHR22803">
    <property type="entry name" value="MANNOSE, PHOSPHOLIPASE, LECTIN RECEPTOR RELATED"/>
    <property type="match status" value="1"/>
</dbReference>
<dbReference type="PROSITE" id="PS50041">
    <property type="entry name" value="C_TYPE_LECTIN_2"/>
    <property type="match status" value="1"/>
</dbReference>
<dbReference type="InterPro" id="IPR016186">
    <property type="entry name" value="C-type_lectin-like/link_sf"/>
</dbReference>
<dbReference type="AlphaFoldDB" id="A0A9W7T7C6"/>
<keyword evidence="6" id="KW-1185">Reference proteome</keyword>
<dbReference type="GO" id="GO:0030246">
    <property type="term" value="F:carbohydrate binding"/>
    <property type="evidence" value="ECO:0007669"/>
    <property type="project" value="UniProtKB-KW"/>
</dbReference>
<evidence type="ECO:0000256" key="2">
    <source>
        <dbReference type="ARBA" id="ARBA00023157"/>
    </source>
</evidence>
<reference evidence="5" key="1">
    <citation type="submission" date="2021-02" db="EMBL/GenBank/DDBJ databases">
        <title>Comparative genomics reveals that relaxation of natural selection precedes convergent phenotypic evolution of cavefish.</title>
        <authorList>
            <person name="Peng Z."/>
        </authorList>
    </citation>
    <scope>NUCLEOTIDE SEQUENCE</scope>
    <source>
        <tissue evidence="5">Muscle</tissue>
    </source>
</reference>
<organism evidence="5 6">
    <name type="scientific">Triplophysa rosa</name>
    <name type="common">Cave loach</name>
    <dbReference type="NCBI Taxonomy" id="992332"/>
    <lineage>
        <taxon>Eukaryota</taxon>
        <taxon>Metazoa</taxon>
        <taxon>Chordata</taxon>
        <taxon>Craniata</taxon>
        <taxon>Vertebrata</taxon>
        <taxon>Euteleostomi</taxon>
        <taxon>Actinopterygii</taxon>
        <taxon>Neopterygii</taxon>
        <taxon>Teleostei</taxon>
        <taxon>Ostariophysi</taxon>
        <taxon>Cypriniformes</taxon>
        <taxon>Nemacheilidae</taxon>
        <taxon>Triplophysa</taxon>
    </lineage>
</organism>
<protein>
    <submittedName>
        <fullName evidence="5">C-type lectin domain family 17</fullName>
    </submittedName>
</protein>
<dbReference type="EMBL" id="JAFHDT010000022">
    <property type="protein sequence ID" value="KAI7793120.1"/>
    <property type="molecule type" value="Genomic_DNA"/>
</dbReference>
<proteinExistence type="predicted"/>
<evidence type="ECO:0000256" key="3">
    <source>
        <dbReference type="SAM" id="MobiDB-lite"/>
    </source>
</evidence>
<gene>
    <name evidence="5" type="ORF">IRJ41_005414</name>
</gene>
<feature type="region of interest" description="Disordered" evidence="3">
    <location>
        <begin position="35"/>
        <end position="61"/>
    </location>
</feature>
<dbReference type="InterPro" id="IPR033989">
    <property type="entry name" value="CD209-like_CTLD"/>
</dbReference>
<dbReference type="InterPro" id="IPR050111">
    <property type="entry name" value="C-type_lectin/snaclec_domain"/>
</dbReference>
<dbReference type="SMART" id="SM00034">
    <property type="entry name" value="CLECT"/>
    <property type="match status" value="1"/>
</dbReference>
<accession>A0A9W7T7C6</accession>
<comment type="caution">
    <text evidence="5">The sequence shown here is derived from an EMBL/GenBank/DDBJ whole genome shotgun (WGS) entry which is preliminary data.</text>
</comment>
<evidence type="ECO:0000256" key="1">
    <source>
        <dbReference type="ARBA" id="ARBA00022734"/>
    </source>
</evidence>
<dbReference type="Proteomes" id="UP001059041">
    <property type="component" value="Linkage Group LG22"/>
</dbReference>
<dbReference type="InterPro" id="IPR001304">
    <property type="entry name" value="C-type_lectin-like"/>
</dbReference>
<dbReference type="InterPro" id="IPR016187">
    <property type="entry name" value="CTDL_fold"/>
</dbReference>
<dbReference type="CDD" id="cd03590">
    <property type="entry name" value="CLECT_DC-SIGN_like"/>
    <property type="match status" value="1"/>
</dbReference>
<dbReference type="InterPro" id="IPR018378">
    <property type="entry name" value="C-type_lectin_CS"/>
</dbReference>
<name>A0A9W7T7C6_TRIRA</name>
<evidence type="ECO:0000259" key="4">
    <source>
        <dbReference type="PROSITE" id="PS50041"/>
    </source>
</evidence>
<evidence type="ECO:0000313" key="6">
    <source>
        <dbReference type="Proteomes" id="UP001059041"/>
    </source>
</evidence>